<dbReference type="RefSeq" id="WP_418891629.1">
    <property type="nucleotide sequence ID" value="NZ_JBEUWX010000002.1"/>
</dbReference>
<dbReference type="Pfam" id="PF00391">
    <property type="entry name" value="PEP-utilizers"/>
    <property type="match status" value="1"/>
</dbReference>
<dbReference type="InterPro" id="IPR051549">
    <property type="entry name" value="PEP_Utilizing_Enz"/>
</dbReference>
<dbReference type="PANTHER" id="PTHR43615">
    <property type="entry name" value="PHOSPHOENOLPYRUVATE SYNTHASE-RELATED"/>
    <property type="match status" value="1"/>
</dbReference>
<evidence type="ECO:0000313" key="4">
    <source>
        <dbReference type="Proteomes" id="UP001574673"/>
    </source>
</evidence>
<protein>
    <submittedName>
        <fullName evidence="3">PEP/pyruvate-binding domain-containing protein</fullName>
    </submittedName>
</protein>
<keyword evidence="4" id="KW-1185">Reference proteome</keyword>
<proteinExistence type="predicted"/>
<dbReference type="Pfam" id="PF01326">
    <property type="entry name" value="PPDK_N"/>
    <property type="match status" value="1"/>
</dbReference>
<dbReference type="PANTHER" id="PTHR43615:SF1">
    <property type="entry name" value="PPDK_N DOMAIN-CONTAINING PROTEIN"/>
    <property type="match status" value="1"/>
</dbReference>
<dbReference type="Gene3D" id="3.30.1490.20">
    <property type="entry name" value="ATP-grasp fold, A domain"/>
    <property type="match status" value="1"/>
</dbReference>
<sequence length="835" mass="92651">MTQTHHPHLLFFHSSAALDTALAGGKGVGLARAAQAGLPVPDGAVLSTESYRAWFAPHRAAVRDILRRETDDTARSAAVQSYLKTQPLPQELTDALTQWQQRQPETYFAVRSSGSAEDLPGAAFAGLHDTLLNVRGAENLAAAVKQCWLSLWNAEVLPYRERLGLAHEDAAMAVVIQQMADVGADEAAGVAFSIDPVRGSLDNVLINAAFGLGETVVAGGEPVDEYRVNRAGETVERHIAAKSAALIRGANGGSEVFRLPENRQTQPALTSVQAAQVAELARRAEAHFGFPQDTEWAFSGGSLYLLQSRPVTRFAPRWTRDESAERFPNPITPLTWQLCEAGFHESLNYSFRLMGLPPFYDKWFALKDGYVYGNQNAVEIYAGRLPAVPLSDAEALARFVENGGLWRFAWISELPTRWMNDLDGYLLAIGRFNALDYTGKNIAECWQTVRDISAEGTRYFLPNIAISLTQTLLYRVLQRVLAIIGCPQPQDLFDRLTAVSDTKTADVNQAMWQLSRLLRAQPALAAERFHSPEALWHALDRQPEIQSRFKQFLAQHGHRETDFDSYRPTWIEAPHTVFSQIQMMSGQDDTERERRYWLAKDAMYTAEHELFQAAPANLHFFLHELLRLVRTYTALDDLEHYQTTRLTIPFRCAAYETGRRLVNLGALDDAWDIFFLPPADIDQAVADDDFRRLRPIAEREKAAYQAAWARPAEWEYGSAHSHTPAQTAAEAWQGLGGSPGSAEGSVFVITDPTQFPDFPQGAILVARTTNPAWTPLFYHAAGVITESGGPLSHGAVTARELGIPAVMGIRNACHRLKNGQRVRIDGRNGTVEVLD</sequence>
<dbReference type="InterPro" id="IPR036637">
    <property type="entry name" value="Phosphohistidine_dom_sf"/>
</dbReference>
<comment type="caution">
    <text evidence="3">The sequence shown here is derived from an EMBL/GenBank/DDBJ whole genome shotgun (WGS) entry which is preliminary data.</text>
</comment>
<accession>A0ABV4UH56</accession>
<evidence type="ECO:0000259" key="1">
    <source>
        <dbReference type="Pfam" id="PF00391"/>
    </source>
</evidence>
<dbReference type="InterPro" id="IPR002192">
    <property type="entry name" value="PPDK_AMP/ATP-bd"/>
</dbReference>
<feature type="domain" description="Pyruvate phosphate dikinase AMP/ATP-binding" evidence="2">
    <location>
        <begin position="22"/>
        <end position="315"/>
    </location>
</feature>
<dbReference type="SUPFAM" id="SSF56059">
    <property type="entry name" value="Glutathione synthetase ATP-binding domain-like"/>
    <property type="match status" value="1"/>
</dbReference>
<dbReference type="InterPro" id="IPR013815">
    <property type="entry name" value="ATP_grasp_subdomain_1"/>
</dbReference>
<dbReference type="EMBL" id="JBEUWX010000002">
    <property type="protein sequence ID" value="MFA9950583.1"/>
    <property type="molecule type" value="Genomic_DNA"/>
</dbReference>
<dbReference type="Proteomes" id="UP001574673">
    <property type="component" value="Unassembled WGS sequence"/>
</dbReference>
<evidence type="ECO:0000313" key="3">
    <source>
        <dbReference type="EMBL" id="MFA9950583.1"/>
    </source>
</evidence>
<evidence type="ECO:0000259" key="2">
    <source>
        <dbReference type="Pfam" id="PF01326"/>
    </source>
</evidence>
<dbReference type="Gene3D" id="3.30.470.20">
    <property type="entry name" value="ATP-grasp fold, B domain"/>
    <property type="match status" value="1"/>
</dbReference>
<feature type="domain" description="PEP-utilising enzyme mobile" evidence="1">
    <location>
        <begin position="758"/>
        <end position="829"/>
    </location>
</feature>
<gene>
    <name evidence="3" type="ORF">ABCS64_09695</name>
</gene>
<dbReference type="InterPro" id="IPR008279">
    <property type="entry name" value="PEP-util_enz_mobile_dom"/>
</dbReference>
<organism evidence="3 4">
    <name type="scientific">Dentiradicibacter hellwigii</name>
    <dbReference type="NCBI Taxonomy" id="3149053"/>
    <lineage>
        <taxon>Bacteria</taxon>
        <taxon>Pseudomonadati</taxon>
        <taxon>Pseudomonadota</taxon>
        <taxon>Betaproteobacteria</taxon>
        <taxon>Rhodocyclales</taxon>
        <taxon>Rhodocyclaceae</taxon>
        <taxon>Dentiradicibacter</taxon>
    </lineage>
</organism>
<dbReference type="Gene3D" id="3.50.30.10">
    <property type="entry name" value="Phosphohistidine domain"/>
    <property type="match status" value="1"/>
</dbReference>
<name>A0ABV4UH56_9RHOO</name>
<dbReference type="SUPFAM" id="SSF52009">
    <property type="entry name" value="Phosphohistidine domain"/>
    <property type="match status" value="1"/>
</dbReference>
<reference evidence="4" key="1">
    <citation type="submission" date="2024-06" db="EMBL/GenBank/DDBJ databases">
        <title>Radixoralia hellwigii gen. nov., sp nov., isolated from a root canal in the human oral cavity.</title>
        <authorList>
            <person name="Bartsch S."/>
            <person name="Wittmer A."/>
            <person name="Schulz A.-K."/>
            <person name="Neumann-Schaal M."/>
            <person name="Wolf J."/>
            <person name="Gronow S."/>
            <person name="Tennert C."/>
            <person name="Haecker G."/>
            <person name="Cieplik F."/>
            <person name="Al-Ahmad A."/>
        </authorList>
    </citation>
    <scope>NUCLEOTIDE SEQUENCE [LARGE SCALE GENOMIC DNA]</scope>
    <source>
        <strain evidence="4">Wk13</strain>
    </source>
</reference>